<evidence type="ECO:0000256" key="6">
    <source>
        <dbReference type="ARBA" id="ARBA00022989"/>
    </source>
</evidence>
<evidence type="ECO:0000313" key="12">
    <source>
        <dbReference type="Proteomes" id="UP000000496"/>
    </source>
</evidence>
<dbReference type="InterPro" id="IPR004812">
    <property type="entry name" value="Efflux_drug-R_Bcr/CmlA"/>
</dbReference>
<evidence type="ECO:0000313" key="11">
    <source>
        <dbReference type="EMBL" id="CCB88363.1"/>
    </source>
</evidence>
<keyword evidence="5 8" id="KW-0812">Transmembrane</keyword>
<feature type="transmembrane region" description="Helical" evidence="8">
    <location>
        <begin position="202"/>
        <end position="229"/>
    </location>
</feature>
<evidence type="ECO:0000256" key="7">
    <source>
        <dbReference type="ARBA" id="ARBA00023136"/>
    </source>
</evidence>
<proteinExistence type="inferred from homology"/>
<dbReference type="Pfam" id="PF07690">
    <property type="entry name" value="MFS_1"/>
    <property type="match status" value="1"/>
</dbReference>
<evidence type="ECO:0000256" key="9">
    <source>
        <dbReference type="SAM" id="SignalP"/>
    </source>
</evidence>
<keyword evidence="4" id="KW-1003">Cell membrane</keyword>
<evidence type="ECO:0000256" key="1">
    <source>
        <dbReference type="ARBA" id="ARBA00004651"/>
    </source>
</evidence>
<protein>
    <submittedName>
        <fullName evidence="11">Multidrug resistance transporter, Bcr family</fullName>
    </submittedName>
</protein>
<dbReference type="CDD" id="cd17320">
    <property type="entry name" value="MFS_MdfA_MDR_like"/>
    <property type="match status" value="1"/>
</dbReference>
<feature type="transmembrane region" description="Helical" evidence="8">
    <location>
        <begin position="281"/>
        <end position="301"/>
    </location>
</feature>
<dbReference type="PROSITE" id="PS51257">
    <property type="entry name" value="PROKAR_LIPOPROTEIN"/>
    <property type="match status" value="1"/>
</dbReference>
<dbReference type="Gene3D" id="1.20.1720.10">
    <property type="entry name" value="Multidrug resistance protein D"/>
    <property type="match status" value="1"/>
</dbReference>
<keyword evidence="9" id="KW-0732">Signal</keyword>
<dbReference type="InterPro" id="IPR011701">
    <property type="entry name" value="MFS"/>
</dbReference>
<evidence type="ECO:0000256" key="8">
    <source>
        <dbReference type="SAM" id="Phobius"/>
    </source>
</evidence>
<feature type="transmembrane region" description="Helical" evidence="8">
    <location>
        <begin position="159"/>
        <end position="181"/>
    </location>
</feature>
<reference key="1">
    <citation type="journal article" date="2011" name="Mol. Biol. Evol.">
        <title>Unity in variety -- the pan-genome of the Chlamydiae.</title>
        <authorList>
            <person name="Collingro A."/>
            <person name="Tischler P."/>
            <person name="Weinmaier T."/>
            <person name="Penz T."/>
            <person name="Heinz E."/>
            <person name="Brunham R.C."/>
            <person name="Read T.D."/>
            <person name="Bavoil P.M."/>
            <person name="Sachse K."/>
            <person name="Kahane S."/>
            <person name="Friedman M.G."/>
            <person name="Rattei T."/>
            <person name="Myers G.S.A."/>
            <person name="Horn M."/>
        </authorList>
    </citation>
    <scope>NUCLEOTIDE SEQUENCE</scope>
    <source>
        <strain>Z</strain>
    </source>
</reference>
<feature type="transmembrane region" description="Helical" evidence="8">
    <location>
        <begin position="307"/>
        <end position="330"/>
    </location>
</feature>
<name>F8L6L6_SIMNZ</name>
<dbReference type="PANTHER" id="PTHR23502:SF132">
    <property type="entry name" value="POLYAMINE TRANSPORTER 2-RELATED"/>
    <property type="match status" value="1"/>
</dbReference>
<dbReference type="NCBIfam" id="TIGR00710">
    <property type="entry name" value="efflux_Bcr_CflA"/>
    <property type="match status" value="1"/>
</dbReference>
<organism evidence="11 12">
    <name type="scientific">Simkania negevensis (strain ATCC VR-1471 / DSM 27360 / Z)</name>
    <dbReference type="NCBI Taxonomy" id="331113"/>
    <lineage>
        <taxon>Bacteria</taxon>
        <taxon>Pseudomonadati</taxon>
        <taxon>Chlamydiota</taxon>
        <taxon>Chlamydiia</taxon>
        <taxon>Parachlamydiales</taxon>
        <taxon>Simkaniaceae</taxon>
        <taxon>Simkania</taxon>
    </lineage>
</organism>
<feature type="transmembrane region" description="Helical" evidence="8">
    <location>
        <begin position="131"/>
        <end position="153"/>
    </location>
</feature>
<feature type="transmembrane region" description="Helical" evidence="8">
    <location>
        <begin position="102"/>
        <end position="119"/>
    </location>
</feature>
<sequence length="392" mass="43003">MKKHVFLFSIIVLAACLTQFASDIYAPSLPGIAVSLQTDMDWVQWSLSIYMVGVALSQLIYGPISEGVGRKKPILIGLSILFFGSIVCAFAPNIFLLIAGRLIQGCGAGAVAALWRSIFRDIFKGEELAKYTSYLVIFIMFIVPAAPALGGYFEHYLGWRSTFFFMLCYTIVALCAVGWGLRETNRHFHRERLKLNYIFPTYLTLLKSPVFMGITVCTFLTYGAFFSWFVAGPVLLIKLAGLTPVEFGWVTLIGGGGAYVLSGWLNGKCVGRFGMKNMMRFGWSVCIVSGLFMFFTFFIYGVEAASIIASVIGFYFGSTFIWPNAFSMAFTPFGEIAGYAGALYGSMQIGGAAALGSLVSFLPDQNQLPLAIVFIVAPSLAWGIFTSLRLEK</sequence>
<comment type="similarity">
    <text evidence="2">Belongs to the major facilitator superfamily. Bcr/CmlA family.</text>
</comment>
<dbReference type="SUPFAM" id="SSF103473">
    <property type="entry name" value="MFS general substrate transporter"/>
    <property type="match status" value="1"/>
</dbReference>
<dbReference type="InterPro" id="IPR036259">
    <property type="entry name" value="MFS_trans_sf"/>
</dbReference>
<feature type="transmembrane region" description="Helical" evidence="8">
    <location>
        <begin position="74"/>
        <end position="96"/>
    </location>
</feature>
<dbReference type="RefSeq" id="WP_013942830.1">
    <property type="nucleotide sequence ID" value="NC_015713.1"/>
</dbReference>
<feature type="chain" id="PRO_5003374035" evidence="9">
    <location>
        <begin position="22"/>
        <end position="392"/>
    </location>
</feature>
<feature type="transmembrane region" description="Helical" evidence="8">
    <location>
        <begin position="368"/>
        <end position="388"/>
    </location>
</feature>
<comment type="subcellular location">
    <subcellularLocation>
        <location evidence="1">Cell membrane</location>
        <topology evidence="1">Multi-pass membrane protein</topology>
    </subcellularLocation>
</comment>
<dbReference type="PROSITE" id="PS50850">
    <property type="entry name" value="MFS"/>
    <property type="match status" value="1"/>
</dbReference>
<evidence type="ECO:0000256" key="5">
    <source>
        <dbReference type="ARBA" id="ARBA00022692"/>
    </source>
</evidence>
<evidence type="ECO:0000259" key="10">
    <source>
        <dbReference type="PROSITE" id="PS50850"/>
    </source>
</evidence>
<feature type="transmembrane region" description="Helical" evidence="8">
    <location>
        <begin position="45"/>
        <end position="62"/>
    </location>
</feature>
<evidence type="ECO:0000256" key="3">
    <source>
        <dbReference type="ARBA" id="ARBA00022448"/>
    </source>
</evidence>
<dbReference type="GO" id="GO:0005886">
    <property type="term" value="C:plasma membrane"/>
    <property type="evidence" value="ECO:0007669"/>
    <property type="project" value="UniProtKB-SubCell"/>
</dbReference>
<evidence type="ECO:0000256" key="4">
    <source>
        <dbReference type="ARBA" id="ARBA00022475"/>
    </source>
</evidence>
<dbReference type="EMBL" id="FR872582">
    <property type="protein sequence ID" value="CCB88363.1"/>
    <property type="molecule type" value="Genomic_DNA"/>
</dbReference>
<dbReference type="OrthoDB" id="9816041at2"/>
<dbReference type="KEGG" id="sng:SNE_A04860"/>
<accession>F8L6L6</accession>
<dbReference type="GO" id="GO:0042910">
    <property type="term" value="F:xenobiotic transmembrane transporter activity"/>
    <property type="evidence" value="ECO:0007669"/>
    <property type="project" value="InterPro"/>
</dbReference>
<keyword evidence="3" id="KW-0813">Transport</keyword>
<feature type="transmembrane region" description="Helical" evidence="8">
    <location>
        <begin position="235"/>
        <end position="261"/>
    </location>
</feature>
<feature type="signal peptide" evidence="9">
    <location>
        <begin position="1"/>
        <end position="21"/>
    </location>
</feature>
<dbReference type="AlphaFoldDB" id="F8L6L6"/>
<dbReference type="PANTHER" id="PTHR23502">
    <property type="entry name" value="MAJOR FACILITATOR SUPERFAMILY"/>
    <property type="match status" value="1"/>
</dbReference>
<dbReference type="eggNOG" id="COG2814">
    <property type="taxonomic scope" value="Bacteria"/>
</dbReference>
<keyword evidence="6 8" id="KW-1133">Transmembrane helix</keyword>
<dbReference type="HOGENOM" id="CLU_001265_47_1_0"/>
<dbReference type="Proteomes" id="UP000000496">
    <property type="component" value="Chromosome gsn.131"/>
</dbReference>
<feature type="domain" description="Major facilitator superfamily (MFS) profile" evidence="10">
    <location>
        <begin position="7"/>
        <end position="392"/>
    </location>
</feature>
<reference evidence="11 12" key="2">
    <citation type="journal article" date="2011" name="Mol. Biol. Evol.">
        <title>Unity in variety--the pan-genome of the Chlamydiae.</title>
        <authorList>
            <person name="Collingro A."/>
            <person name="Tischler P."/>
            <person name="Weinmaier T."/>
            <person name="Penz T."/>
            <person name="Heinz E."/>
            <person name="Brunham R.C."/>
            <person name="Read T.D."/>
            <person name="Bavoil P.M."/>
            <person name="Sachse K."/>
            <person name="Kahane S."/>
            <person name="Friedman M.G."/>
            <person name="Rattei T."/>
            <person name="Myers G.S."/>
            <person name="Horn M."/>
        </authorList>
    </citation>
    <scope>NUCLEOTIDE SEQUENCE [LARGE SCALE GENOMIC DNA]</scope>
    <source>
        <strain evidence="12">ATCC VR-1471 / Z</strain>
    </source>
</reference>
<dbReference type="GO" id="GO:0015385">
    <property type="term" value="F:sodium:proton antiporter activity"/>
    <property type="evidence" value="ECO:0007669"/>
    <property type="project" value="TreeGrafter"/>
</dbReference>
<dbReference type="InterPro" id="IPR020846">
    <property type="entry name" value="MFS_dom"/>
</dbReference>
<dbReference type="GO" id="GO:1990961">
    <property type="term" value="P:xenobiotic detoxification by transmembrane export across the plasma membrane"/>
    <property type="evidence" value="ECO:0007669"/>
    <property type="project" value="InterPro"/>
</dbReference>
<dbReference type="STRING" id="331113.SNE_A04860"/>
<gene>
    <name evidence="11" type="ordered locus">SNE_A04860</name>
</gene>
<feature type="transmembrane region" description="Helical" evidence="8">
    <location>
        <begin position="342"/>
        <end position="362"/>
    </location>
</feature>
<evidence type="ECO:0000256" key="2">
    <source>
        <dbReference type="ARBA" id="ARBA00006236"/>
    </source>
</evidence>
<keyword evidence="12" id="KW-1185">Reference proteome</keyword>
<keyword evidence="7 8" id="KW-0472">Membrane</keyword>